<dbReference type="SUPFAM" id="SSF52540">
    <property type="entry name" value="P-loop containing nucleoside triphosphate hydrolases"/>
    <property type="match status" value="1"/>
</dbReference>
<dbReference type="PROSITE" id="PS01331">
    <property type="entry name" value="THYMIDYLATE_KINASE"/>
    <property type="match status" value="1"/>
</dbReference>
<dbReference type="OrthoDB" id="9774907at2"/>
<evidence type="ECO:0000256" key="2">
    <source>
        <dbReference type="ARBA" id="ARBA00012980"/>
    </source>
</evidence>
<dbReference type="GO" id="GO:0004798">
    <property type="term" value="F:dTMP kinase activity"/>
    <property type="evidence" value="ECO:0007669"/>
    <property type="project" value="UniProtKB-UniRule"/>
</dbReference>
<evidence type="ECO:0000259" key="13">
    <source>
        <dbReference type="Pfam" id="PF02223"/>
    </source>
</evidence>
<keyword evidence="6 12" id="KW-0547">Nucleotide-binding</keyword>
<dbReference type="EC" id="2.7.4.9" evidence="2 12"/>
<dbReference type="GO" id="GO:0005829">
    <property type="term" value="C:cytosol"/>
    <property type="evidence" value="ECO:0007669"/>
    <property type="project" value="TreeGrafter"/>
</dbReference>
<comment type="function">
    <text evidence="11 12">Phosphorylation of dTMP to form dTDP in both de novo and salvage pathways of dTTP synthesis.</text>
</comment>
<dbReference type="InterPro" id="IPR018095">
    <property type="entry name" value="Thymidylate_kin_CS"/>
</dbReference>
<evidence type="ECO:0000313" key="14">
    <source>
        <dbReference type="EMBL" id="AMM42014.1"/>
    </source>
</evidence>
<dbReference type="InterPro" id="IPR039430">
    <property type="entry name" value="Thymidylate_kin-like_dom"/>
</dbReference>
<dbReference type="Pfam" id="PF02223">
    <property type="entry name" value="Thymidylate_kin"/>
    <property type="match status" value="1"/>
</dbReference>
<keyword evidence="8 12" id="KW-0067">ATP-binding</keyword>
<comment type="catalytic activity">
    <reaction evidence="10 12">
        <text>dTMP + ATP = dTDP + ADP</text>
        <dbReference type="Rhea" id="RHEA:13517"/>
        <dbReference type="ChEBI" id="CHEBI:30616"/>
        <dbReference type="ChEBI" id="CHEBI:58369"/>
        <dbReference type="ChEBI" id="CHEBI:63528"/>
        <dbReference type="ChEBI" id="CHEBI:456216"/>
        <dbReference type="EC" id="2.7.4.9"/>
    </reaction>
</comment>
<feature type="domain" description="Thymidylate kinase-like" evidence="13">
    <location>
        <begin position="7"/>
        <end position="193"/>
    </location>
</feature>
<evidence type="ECO:0000256" key="3">
    <source>
        <dbReference type="ARBA" id="ARBA00017144"/>
    </source>
</evidence>
<evidence type="ECO:0000256" key="12">
    <source>
        <dbReference type="HAMAP-Rule" id="MF_00165"/>
    </source>
</evidence>
<dbReference type="NCBIfam" id="TIGR00041">
    <property type="entry name" value="DTMP_kinase"/>
    <property type="match status" value="1"/>
</dbReference>
<keyword evidence="7 12" id="KW-0418">Kinase</keyword>
<evidence type="ECO:0000256" key="4">
    <source>
        <dbReference type="ARBA" id="ARBA00022679"/>
    </source>
</evidence>
<evidence type="ECO:0000256" key="6">
    <source>
        <dbReference type="ARBA" id="ARBA00022741"/>
    </source>
</evidence>
<dbReference type="GO" id="GO:0005524">
    <property type="term" value="F:ATP binding"/>
    <property type="evidence" value="ECO:0007669"/>
    <property type="project" value="UniProtKB-UniRule"/>
</dbReference>
<dbReference type="InterPro" id="IPR027417">
    <property type="entry name" value="P-loop_NTPase"/>
</dbReference>
<reference evidence="14 15" key="1">
    <citation type="submission" date="2015-10" db="EMBL/GenBank/DDBJ databases">
        <title>Candidatus Desulfofervidus auxilii, a hydrogenotrophic sulfate-reducing bacterium involved in the thermophilic anaerobic oxidation of methane.</title>
        <authorList>
            <person name="Krukenberg V."/>
            <person name="Richter M."/>
            <person name="Wegener G."/>
        </authorList>
    </citation>
    <scope>NUCLEOTIDE SEQUENCE [LARGE SCALE GENOMIC DNA]</scope>
    <source>
        <strain evidence="14 15">HS1</strain>
    </source>
</reference>
<accession>A0A7U4THM7</accession>
<dbReference type="PANTHER" id="PTHR10344:SF4">
    <property type="entry name" value="UMP-CMP KINASE 2, MITOCHONDRIAL"/>
    <property type="match status" value="1"/>
</dbReference>
<dbReference type="KEGG" id="daw:HS1_002228"/>
<evidence type="ECO:0000256" key="5">
    <source>
        <dbReference type="ARBA" id="ARBA00022727"/>
    </source>
</evidence>
<sequence length="203" mass="23498">MNLFITFEGIEGAGKTTQSMLLAEWLKKRGREVCVTYEPGHTPLGQRIREILLSDQFSSCAEAELLLYLADRAEHVKKMILPALTENKFVLCDRYHDSTLAYQGYGRGIKIEFIWNCLFSLGFPLPHFTFLLDCPVEIGLKRIKNRTLDRMEKQTLLFHNRVREGFLKLAKADPKRIKVIDVTMPIKDIQTEIRTYVAREYGI</sequence>
<dbReference type="RefSeq" id="WP_066065457.1">
    <property type="nucleotide sequence ID" value="NZ_CP013015.1"/>
</dbReference>
<evidence type="ECO:0000256" key="1">
    <source>
        <dbReference type="ARBA" id="ARBA00009776"/>
    </source>
</evidence>
<dbReference type="FunFam" id="3.40.50.300:FF:000225">
    <property type="entry name" value="Thymidylate kinase"/>
    <property type="match status" value="1"/>
</dbReference>
<comment type="similarity">
    <text evidence="1 12">Belongs to the thymidylate kinase family.</text>
</comment>
<evidence type="ECO:0000313" key="15">
    <source>
        <dbReference type="Proteomes" id="UP000070560"/>
    </source>
</evidence>
<dbReference type="PANTHER" id="PTHR10344">
    <property type="entry name" value="THYMIDYLATE KINASE"/>
    <property type="match status" value="1"/>
</dbReference>
<protein>
    <recommendedName>
        <fullName evidence="3 12">Thymidylate kinase</fullName>
        <ecNumber evidence="2 12">2.7.4.9</ecNumber>
    </recommendedName>
    <alternativeName>
        <fullName evidence="9 12">dTMP kinase</fullName>
    </alternativeName>
</protein>
<dbReference type="Gene3D" id="3.40.50.300">
    <property type="entry name" value="P-loop containing nucleotide triphosphate hydrolases"/>
    <property type="match status" value="1"/>
</dbReference>
<keyword evidence="5 12" id="KW-0545">Nucleotide biosynthesis</keyword>
<feature type="binding site" evidence="12">
    <location>
        <begin position="9"/>
        <end position="16"/>
    </location>
    <ligand>
        <name>ATP</name>
        <dbReference type="ChEBI" id="CHEBI:30616"/>
    </ligand>
</feature>
<dbReference type="Proteomes" id="UP000070560">
    <property type="component" value="Chromosome"/>
</dbReference>
<evidence type="ECO:0000256" key="10">
    <source>
        <dbReference type="ARBA" id="ARBA00048743"/>
    </source>
</evidence>
<dbReference type="HAMAP" id="MF_00165">
    <property type="entry name" value="Thymidylate_kinase"/>
    <property type="match status" value="1"/>
</dbReference>
<dbReference type="AlphaFoldDB" id="A0A7U4THM7"/>
<evidence type="ECO:0000256" key="11">
    <source>
        <dbReference type="ARBA" id="ARBA00057735"/>
    </source>
</evidence>
<evidence type="ECO:0000256" key="9">
    <source>
        <dbReference type="ARBA" id="ARBA00029962"/>
    </source>
</evidence>
<organism evidence="14 15">
    <name type="scientific">Desulfofervidus auxilii</name>
    <dbReference type="NCBI Taxonomy" id="1621989"/>
    <lineage>
        <taxon>Bacteria</taxon>
        <taxon>Pseudomonadati</taxon>
        <taxon>Thermodesulfobacteriota</taxon>
        <taxon>Candidatus Desulfofervidia</taxon>
        <taxon>Candidatus Desulfofervidales</taxon>
        <taxon>Candidatus Desulfofervidaceae</taxon>
        <taxon>Candidatus Desulfofervidus</taxon>
    </lineage>
</organism>
<dbReference type="GO" id="GO:0006235">
    <property type="term" value="P:dTTP biosynthetic process"/>
    <property type="evidence" value="ECO:0007669"/>
    <property type="project" value="UniProtKB-UniRule"/>
</dbReference>
<dbReference type="GO" id="GO:0006227">
    <property type="term" value="P:dUDP biosynthetic process"/>
    <property type="evidence" value="ECO:0007669"/>
    <property type="project" value="TreeGrafter"/>
</dbReference>
<keyword evidence="4 12" id="KW-0808">Transferase</keyword>
<dbReference type="CDD" id="cd01672">
    <property type="entry name" value="TMPK"/>
    <property type="match status" value="1"/>
</dbReference>
<gene>
    <name evidence="12" type="primary">tmk</name>
    <name evidence="14" type="ORF">HS1_002228</name>
</gene>
<dbReference type="GO" id="GO:0006233">
    <property type="term" value="P:dTDP biosynthetic process"/>
    <property type="evidence" value="ECO:0007669"/>
    <property type="project" value="InterPro"/>
</dbReference>
<dbReference type="InterPro" id="IPR018094">
    <property type="entry name" value="Thymidylate_kinase"/>
</dbReference>
<evidence type="ECO:0000256" key="7">
    <source>
        <dbReference type="ARBA" id="ARBA00022777"/>
    </source>
</evidence>
<keyword evidence="15" id="KW-1185">Reference proteome</keyword>
<dbReference type="EMBL" id="CP013015">
    <property type="protein sequence ID" value="AMM42014.1"/>
    <property type="molecule type" value="Genomic_DNA"/>
</dbReference>
<evidence type="ECO:0000256" key="8">
    <source>
        <dbReference type="ARBA" id="ARBA00022840"/>
    </source>
</evidence>
<proteinExistence type="inferred from homology"/>
<name>A0A7U4THM7_DESA2</name>